<accession>A0A6J4P5E8</accession>
<feature type="region of interest" description="Disordered" evidence="1">
    <location>
        <begin position="41"/>
        <end position="102"/>
    </location>
</feature>
<sequence>KLWGTHRRRVQDHTPQPLPLVLRLLRRRRGVQLLRKPGIQRGQLRPPGLARQRCPCRRHRHRGADSRVVLHLPGDNLPGSPGRQRRRHRPGRGAPVRGGLPFGDGQLLARARLLRRVLPGRARAPGGDRHTCGAPYRGHLRGHPVHGGAGLRRRGGWASGHPLAYRRLHPPFYNRPIRPAGHSGAPRACPRLRGERLRPLPPQHRQEPAALAHTGRALYRDRDRLYPGGRDRRPRPVHTDDRACHHRLLHGRPHRRGRAGCPDPDLTVSRGNGRHRHLLARLLDACLPATHGPGNAHGYAHHTLGSTIQPGV</sequence>
<proteinExistence type="predicted"/>
<feature type="region of interest" description="Disordered" evidence="1">
    <location>
        <begin position="198"/>
        <end position="243"/>
    </location>
</feature>
<gene>
    <name evidence="2" type="ORF">AVDCRST_MAG82-521</name>
</gene>
<evidence type="ECO:0000256" key="1">
    <source>
        <dbReference type="SAM" id="MobiDB-lite"/>
    </source>
</evidence>
<dbReference type="EMBL" id="CADCVA010000071">
    <property type="protein sequence ID" value="CAA9406641.1"/>
    <property type="molecule type" value="Genomic_DNA"/>
</dbReference>
<feature type="region of interest" description="Disordered" evidence="1">
    <location>
        <begin position="121"/>
        <end position="140"/>
    </location>
</feature>
<organism evidence="2">
    <name type="scientific">uncultured Rubrobacteraceae bacterium</name>
    <dbReference type="NCBI Taxonomy" id="349277"/>
    <lineage>
        <taxon>Bacteria</taxon>
        <taxon>Bacillati</taxon>
        <taxon>Actinomycetota</taxon>
        <taxon>Rubrobacteria</taxon>
        <taxon>Rubrobacterales</taxon>
        <taxon>Rubrobacteraceae</taxon>
        <taxon>environmental samples</taxon>
    </lineage>
</organism>
<reference evidence="2" key="1">
    <citation type="submission" date="2020-02" db="EMBL/GenBank/DDBJ databases">
        <authorList>
            <person name="Meier V. D."/>
        </authorList>
    </citation>
    <scope>NUCLEOTIDE SEQUENCE</scope>
    <source>
        <strain evidence="2">AVDCRST_MAG82</strain>
    </source>
</reference>
<name>A0A6J4P5E8_9ACTN</name>
<evidence type="ECO:0000313" key="2">
    <source>
        <dbReference type="EMBL" id="CAA9406641.1"/>
    </source>
</evidence>
<feature type="non-terminal residue" evidence="2">
    <location>
        <position position="312"/>
    </location>
</feature>
<feature type="compositionally biased region" description="Basic and acidic residues" evidence="1">
    <location>
        <begin position="218"/>
        <end position="231"/>
    </location>
</feature>
<dbReference type="AlphaFoldDB" id="A0A6J4P5E8"/>
<feature type="non-terminal residue" evidence="2">
    <location>
        <position position="1"/>
    </location>
</feature>
<protein>
    <submittedName>
        <fullName evidence="2">Uncharacterized protein</fullName>
    </submittedName>
</protein>